<dbReference type="InterPro" id="IPR050680">
    <property type="entry name" value="YpeA/RimI_acetyltransf"/>
</dbReference>
<dbReference type="PROSITE" id="PS51186">
    <property type="entry name" value="GNAT"/>
    <property type="match status" value="1"/>
</dbReference>
<sequence>MNRSFEIVQLDCLNPHHADAILNLLSEYADDPAIGRPGINEEVKSRLIGEMAKRPSVVAMLAFTSDHLESTAAVGAVICIESFSTFSAKSVINIHDLMVAKNYRGKGVGRRLLAAVEEMARTRNCSKITLEVFETNAAAKILYHRFGFQSPEADKEMGQTLFLAKPIEKA</sequence>
<dbReference type="SUPFAM" id="SSF55729">
    <property type="entry name" value="Acyl-CoA N-acyltransferases (Nat)"/>
    <property type="match status" value="1"/>
</dbReference>
<evidence type="ECO:0000313" key="5">
    <source>
        <dbReference type="Proteomes" id="UP000315471"/>
    </source>
</evidence>
<protein>
    <submittedName>
        <fullName evidence="4">Spermine/spermidine acetyltransferase</fullName>
        <ecNumber evidence="4">2.3.1.57</ecNumber>
    </submittedName>
</protein>
<evidence type="ECO:0000256" key="1">
    <source>
        <dbReference type="ARBA" id="ARBA00022679"/>
    </source>
</evidence>
<organism evidence="4 5">
    <name type="scientific">Novipirellula aureliae</name>
    <dbReference type="NCBI Taxonomy" id="2527966"/>
    <lineage>
        <taxon>Bacteria</taxon>
        <taxon>Pseudomonadati</taxon>
        <taxon>Planctomycetota</taxon>
        <taxon>Planctomycetia</taxon>
        <taxon>Pirellulales</taxon>
        <taxon>Pirellulaceae</taxon>
        <taxon>Novipirellula</taxon>
    </lineage>
</organism>
<name>A0A5C6DGW8_9BACT</name>
<dbReference type="InterPro" id="IPR000182">
    <property type="entry name" value="GNAT_dom"/>
</dbReference>
<reference evidence="4 5" key="1">
    <citation type="submission" date="2019-02" db="EMBL/GenBank/DDBJ databases">
        <title>Deep-cultivation of Planctomycetes and their phenomic and genomic characterization uncovers novel biology.</title>
        <authorList>
            <person name="Wiegand S."/>
            <person name="Jogler M."/>
            <person name="Boedeker C."/>
            <person name="Pinto D."/>
            <person name="Vollmers J."/>
            <person name="Rivas-Marin E."/>
            <person name="Kohn T."/>
            <person name="Peeters S.H."/>
            <person name="Heuer A."/>
            <person name="Rast P."/>
            <person name="Oberbeckmann S."/>
            <person name="Bunk B."/>
            <person name="Jeske O."/>
            <person name="Meyerdierks A."/>
            <person name="Storesund J.E."/>
            <person name="Kallscheuer N."/>
            <person name="Luecker S."/>
            <person name="Lage O.M."/>
            <person name="Pohl T."/>
            <person name="Merkel B.J."/>
            <person name="Hornburger P."/>
            <person name="Mueller R.-W."/>
            <person name="Bruemmer F."/>
            <person name="Labrenz M."/>
            <person name="Spormann A.M."/>
            <person name="Op Den Camp H."/>
            <person name="Overmann J."/>
            <person name="Amann R."/>
            <person name="Jetten M.S.M."/>
            <person name="Mascher T."/>
            <person name="Medema M.H."/>
            <person name="Devos D.P."/>
            <person name="Kaster A.-K."/>
            <person name="Ovreas L."/>
            <person name="Rohde M."/>
            <person name="Galperin M.Y."/>
            <person name="Jogler C."/>
        </authorList>
    </citation>
    <scope>NUCLEOTIDE SEQUENCE [LARGE SCALE GENOMIC DNA]</scope>
    <source>
        <strain evidence="4 5">Q31b</strain>
    </source>
</reference>
<feature type="domain" description="N-acetyltransferase" evidence="3">
    <location>
        <begin position="8"/>
        <end position="168"/>
    </location>
</feature>
<gene>
    <name evidence="4" type="primary">bltD</name>
    <name evidence="4" type="ORF">Q31b_48140</name>
</gene>
<proteinExistence type="predicted"/>
<keyword evidence="5" id="KW-1185">Reference proteome</keyword>
<evidence type="ECO:0000256" key="2">
    <source>
        <dbReference type="ARBA" id="ARBA00023315"/>
    </source>
</evidence>
<evidence type="ECO:0000313" key="4">
    <source>
        <dbReference type="EMBL" id="TWU36533.1"/>
    </source>
</evidence>
<dbReference type="Gene3D" id="3.40.630.30">
    <property type="match status" value="1"/>
</dbReference>
<dbReference type="Pfam" id="PF00583">
    <property type="entry name" value="Acetyltransf_1"/>
    <property type="match status" value="1"/>
</dbReference>
<dbReference type="InterPro" id="IPR016181">
    <property type="entry name" value="Acyl_CoA_acyltransferase"/>
</dbReference>
<dbReference type="CDD" id="cd04301">
    <property type="entry name" value="NAT_SF"/>
    <property type="match status" value="1"/>
</dbReference>
<dbReference type="Proteomes" id="UP000315471">
    <property type="component" value="Unassembled WGS sequence"/>
</dbReference>
<dbReference type="RefSeq" id="WP_146601963.1">
    <property type="nucleotide sequence ID" value="NZ_SJPY01000008.1"/>
</dbReference>
<dbReference type="GO" id="GO:0004145">
    <property type="term" value="F:diamine N-acetyltransferase activity"/>
    <property type="evidence" value="ECO:0007669"/>
    <property type="project" value="UniProtKB-EC"/>
</dbReference>
<dbReference type="AlphaFoldDB" id="A0A5C6DGW8"/>
<dbReference type="EMBL" id="SJPY01000008">
    <property type="protein sequence ID" value="TWU36533.1"/>
    <property type="molecule type" value="Genomic_DNA"/>
</dbReference>
<dbReference type="EC" id="2.3.1.57" evidence="4"/>
<evidence type="ECO:0000259" key="3">
    <source>
        <dbReference type="PROSITE" id="PS51186"/>
    </source>
</evidence>
<accession>A0A5C6DGW8</accession>
<dbReference type="OrthoDB" id="9792929at2"/>
<dbReference type="PANTHER" id="PTHR43420">
    <property type="entry name" value="ACETYLTRANSFERASE"/>
    <property type="match status" value="1"/>
</dbReference>
<keyword evidence="2 4" id="KW-0012">Acyltransferase</keyword>
<keyword evidence="1 4" id="KW-0808">Transferase</keyword>
<comment type="caution">
    <text evidence="4">The sequence shown here is derived from an EMBL/GenBank/DDBJ whole genome shotgun (WGS) entry which is preliminary data.</text>
</comment>
<dbReference type="PANTHER" id="PTHR43420:SF44">
    <property type="entry name" value="ACETYLTRANSFERASE YPEA"/>
    <property type="match status" value="1"/>
</dbReference>